<name>A0A6S6RZK9_9BACT</name>
<dbReference type="CDD" id="cd18873">
    <property type="entry name" value="NUDIX_NadM_like"/>
    <property type="match status" value="1"/>
</dbReference>
<dbReference type="Gene3D" id="1.10.10.10">
    <property type="entry name" value="Winged helix-like DNA-binding domain superfamily/Winged helix DNA-binding domain"/>
    <property type="match status" value="1"/>
</dbReference>
<dbReference type="EMBL" id="CACVAQ010000058">
    <property type="protein sequence ID" value="CAA6800893.1"/>
    <property type="molecule type" value="Genomic_DNA"/>
</dbReference>
<dbReference type="Pfam" id="PF21906">
    <property type="entry name" value="WHD_NrtR"/>
    <property type="match status" value="1"/>
</dbReference>
<dbReference type="InterPro" id="IPR015797">
    <property type="entry name" value="NUDIX_hydrolase-like_dom_sf"/>
</dbReference>
<reference evidence="4" key="1">
    <citation type="submission" date="2020-01" db="EMBL/GenBank/DDBJ databases">
        <authorList>
            <person name="Meier V. D."/>
            <person name="Meier V D."/>
        </authorList>
    </citation>
    <scope>NUCLEOTIDE SEQUENCE</scope>
    <source>
        <strain evidence="4">HLG_WM_MAG_10</strain>
    </source>
</reference>
<gene>
    <name evidence="4" type="ORF">HELGO_WM30458</name>
</gene>
<proteinExistence type="inferred from homology"/>
<dbReference type="SUPFAM" id="SSF46785">
    <property type="entry name" value="Winged helix' DNA-binding domain"/>
    <property type="match status" value="1"/>
</dbReference>
<dbReference type="InterPro" id="IPR036388">
    <property type="entry name" value="WH-like_DNA-bd_sf"/>
</dbReference>
<dbReference type="GO" id="GO:0016787">
    <property type="term" value="F:hydrolase activity"/>
    <property type="evidence" value="ECO:0007669"/>
    <property type="project" value="UniProtKB-KW"/>
</dbReference>
<protein>
    <submittedName>
        <fullName evidence="4">NUDIX hydrolase</fullName>
    </submittedName>
</protein>
<comment type="similarity">
    <text evidence="2">Belongs to the Nudix hydrolase family.</text>
</comment>
<dbReference type="PROSITE" id="PS00893">
    <property type="entry name" value="NUDIX_BOX"/>
    <property type="match status" value="1"/>
</dbReference>
<dbReference type="PROSITE" id="PS51462">
    <property type="entry name" value="NUDIX"/>
    <property type="match status" value="1"/>
</dbReference>
<evidence type="ECO:0000256" key="2">
    <source>
        <dbReference type="RuleBase" id="RU003476"/>
    </source>
</evidence>
<dbReference type="PRINTS" id="PR00502">
    <property type="entry name" value="NUDIXFAMILY"/>
</dbReference>
<dbReference type="InterPro" id="IPR036390">
    <property type="entry name" value="WH_DNA-bd_sf"/>
</dbReference>
<dbReference type="InterPro" id="IPR000086">
    <property type="entry name" value="NUDIX_hydrolase_dom"/>
</dbReference>
<organism evidence="4">
    <name type="scientific">uncultured Aureispira sp</name>
    <dbReference type="NCBI Taxonomy" id="1331704"/>
    <lineage>
        <taxon>Bacteria</taxon>
        <taxon>Pseudomonadati</taxon>
        <taxon>Bacteroidota</taxon>
        <taxon>Saprospiria</taxon>
        <taxon>Saprospirales</taxon>
        <taxon>Saprospiraceae</taxon>
        <taxon>Aureispira</taxon>
        <taxon>environmental samples</taxon>
    </lineage>
</organism>
<evidence type="ECO:0000256" key="1">
    <source>
        <dbReference type="ARBA" id="ARBA00022801"/>
    </source>
</evidence>
<dbReference type="SUPFAM" id="SSF55811">
    <property type="entry name" value="Nudix"/>
    <property type="match status" value="1"/>
</dbReference>
<keyword evidence="1 2" id="KW-0378">Hydrolase</keyword>
<dbReference type="AlphaFoldDB" id="A0A6S6RZK9"/>
<evidence type="ECO:0000259" key="3">
    <source>
        <dbReference type="PROSITE" id="PS51462"/>
    </source>
</evidence>
<dbReference type="Pfam" id="PF00293">
    <property type="entry name" value="NUDIX"/>
    <property type="match status" value="1"/>
</dbReference>
<evidence type="ECO:0000313" key="4">
    <source>
        <dbReference type="EMBL" id="CAA6800893.1"/>
    </source>
</evidence>
<dbReference type="InterPro" id="IPR020084">
    <property type="entry name" value="NUDIX_hydrolase_CS"/>
</dbReference>
<dbReference type="InterPro" id="IPR020476">
    <property type="entry name" value="Nudix_hydrolase"/>
</dbReference>
<feature type="domain" description="Nudix hydrolase" evidence="3">
    <location>
        <begin position="11"/>
        <end position="144"/>
    </location>
</feature>
<accession>A0A6S6RZK9</accession>
<dbReference type="InterPro" id="IPR054105">
    <property type="entry name" value="WHD_NrtR"/>
</dbReference>
<dbReference type="Gene3D" id="3.90.79.10">
    <property type="entry name" value="Nucleoside Triphosphate Pyrophosphohydrolase"/>
    <property type="match status" value="1"/>
</dbReference>
<sequence>MPYNKTNYKPSVTVDCVVFGLDKSSDVRVLLIKRAYAPYKNSWALPGGFIKENETLDAAAQRELEEETGVRNIFIEQLYTFGNLNRDPRGHVISVAYFALINLEEHPTSAATDAKDAQWFKLSELPELAFDHSEILDIAVKRLDSKVRYQPIGFELLPDKFTLSELQNLYETILGRALNRRNFRSKILKMDILEQLERQKDVPHRPAFLYKFNKEKYEELSNNGFEFAISPPKERHV</sequence>
<dbReference type="PANTHER" id="PTHR43736">
    <property type="entry name" value="ADP-RIBOSE PYROPHOSPHATASE"/>
    <property type="match status" value="1"/>
</dbReference>
<dbReference type="PANTHER" id="PTHR43736:SF4">
    <property type="entry name" value="SLR1690 PROTEIN"/>
    <property type="match status" value="1"/>
</dbReference>